<dbReference type="OrthoDB" id="1895294at2759"/>
<keyword evidence="3" id="KW-1185">Reference proteome</keyword>
<dbReference type="Pfam" id="PF14144">
    <property type="entry name" value="DOG1"/>
    <property type="match status" value="1"/>
</dbReference>
<sequence length="119" mass="13714">MKTKVEEKFTEFFEKVSKLETTPLRQDEAELQALVAKVTTHVKASYTAKWAAAHDDGLAFFFPVWLSPLENAYLWVTGWKPSTVFRLMESLRKSHVSGLKSLTEAQLKRIEELRVKREG</sequence>
<evidence type="ECO:0000313" key="2">
    <source>
        <dbReference type="EMBL" id="PON77022.1"/>
    </source>
</evidence>
<dbReference type="EMBL" id="JXTB01000015">
    <property type="protein sequence ID" value="PON77022.1"/>
    <property type="molecule type" value="Genomic_DNA"/>
</dbReference>
<gene>
    <name evidence="2" type="ORF">PanWU01x14_030310</name>
</gene>
<name>A0A2P5DUQ4_PARAD</name>
<evidence type="ECO:0000259" key="1">
    <source>
        <dbReference type="PROSITE" id="PS51806"/>
    </source>
</evidence>
<accession>A0A2P5DUQ4</accession>
<dbReference type="GO" id="GO:0006351">
    <property type="term" value="P:DNA-templated transcription"/>
    <property type="evidence" value="ECO:0007669"/>
    <property type="project" value="InterPro"/>
</dbReference>
<organism evidence="2 3">
    <name type="scientific">Parasponia andersonii</name>
    <name type="common">Sponia andersonii</name>
    <dbReference type="NCBI Taxonomy" id="3476"/>
    <lineage>
        <taxon>Eukaryota</taxon>
        <taxon>Viridiplantae</taxon>
        <taxon>Streptophyta</taxon>
        <taxon>Embryophyta</taxon>
        <taxon>Tracheophyta</taxon>
        <taxon>Spermatophyta</taxon>
        <taxon>Magnoliopsida</taxon>
        <taxon>eudicotyledons</taxon>
        <taxon>Gunneridae</taxon>
        <taxon>Pentapetalae</taxon>
        <taxon>rosids</taxon>
        <taxon>fabids</taxon>
        <taxon>Rosales</taxon>
        <taxon>Cannabaceae</taxon>
        <taxon>Parasponia</taxon>
    </lineage>
</organism>
<comment type="caution">
    <text evidence="2">The sequence shown here is derived from an EMBL/GenBank/DDBJ whole genome shotgun (WGS) entry which is preliminary data.</text>
</comment>
<dbReference type="Proteomes" id="UP000237105">
    <property type="component" value="Unassembled WGS sequence"/>
</dbReference>
<dbReference type="InterPro" id="IPR051886">
    <property type="entry name" value="Seed_Dev/Stress_Resp_Reg"/>
</dbReference>
<dbReference type="InterPro" id="IPR025422">
    <property type="entry name" value="TGA_domain"/>
</dbReference>
<dbReference type="GO" id="GO:0043565">
    <property type="term" value="F:sequence-specific DNA binding"/>
    <property type="evidence" value="ECO:0007669"/>
    <property type="project" value="InterPro"/>
</dbReference>
<evidence type="ECO:0000313" key="3">
    <source>
        <dbReference type="Proteomes" id="UP000237105"/>
    </source>
</evidence>
<feature type="domain" description="DOG1" evidence="1">
    <location>
        <begin position="1"/>
        <end position="119"/>
    </location>
</feature>
<reference evidence="3" key="1">
    <citation type="submission" date="2016-06" db="EMBL/GenBank/DDBJ databases">
        <title>Parallel loss of symbiosis genes in relatives of nitrogen-fixing non-legume Parasponia.</title>
        <authorList>
            <person name="Van Velzen R."/>
            <person name="Holmer R."/>
            <person name="Bu F."/>
            <person name="Rutten L."/>
            <person name="Van Zeijl A."/>
            <person name="Liu W."/>
            <person name="Santuari L."/>
            <person name="Cao Q."/>
            <person name="Sharma T."/>
            <person name="Shen D."/>
            <person name="Roswanjaya Y."/>
            <person name="Wardhani T."/>
            <person name="Kalhor M.S."/>
            <person name="Jansen J."/>
            <person name="Van den Hoogen J."/>
            <person name="Gungor B."/>
            <person name="Hartog M."/>
            <person name="Hontelez J."/>
            <person name="Verver J."/>
            <person name="Yang W.-C."/>
            <person name="Schijlen E."/>
            <person name="Repin R."/>
            <person name="Schilthuizen M."/>
            <person name="Schranz E."/>
            <person name="Heidstra R."/>
            <person name="Miyata K."/>
            <person name="Fedorova E."/>
            <person name="Kohlen W."/>
            <person name="Bisseling T."/>
            <person name="Smit S."/>
            <person name="Geurts R."/>
        </authorList>
    </citation>
    <scope>NUCLEOTIDE SEQUENCE [LARGE SCALE GENOMIC DNA]</scope>
    <source>
        <strain evidence="3">cv. WU1-14</strain>
    </source>
</reference>
<protein>
    <submittedName>
        <fullName evidence="2">TGA transcription factor</fullName>
    </submittedName>
</protein>
<proteinExistence type="predicted"/>
<dbReference type="STRING" id="3476.A0A2P5DUQ4"/>
<dbReference type="PROSITE" id="PS51806">
    <property type="entry name" value="DOG1"/>
    <property type="match status" value="1"/>
</dbReference>
<dbReference type="PANTHER" id="PTHR46354:SF2">
    <property type="entry name" value="PROTEIN DOG1-LIKE 4"/>
    <property type="match status" value="1"/>
</dbReference>
<dbReference type="PANTHER" id="PTHR46354">
    <property type="entry name" value="DOG1 DOMAIN-CONTAINING PROTEIN"/>
    <property type="match status" value="1"/>
</dbReference>
<dbReference type="AlphaFoldDB" id="A0A2P5DUQ4"/>